<dbReference type="Proteomes" id="UP000283644">
    <property type="component" value="Unassembled WGS sequence"/>
</dbReference>
<feature type="domain" description="Amidohydrolase-related" evidence="1">
    <location>
        <begin position="52"/>
        <end position="407"/>
    </location>
</feature>
<dbReference type="RefSeq" id="WP_118928139.1">
    <property type="nucleotide sequence ID" value="NZ_QXGH01000035.1"/>
</dbReference>
<dbReference type="Gene3D" id="3.20.20.140">
    <property type="entry name" value="Metal-dependent hydrolases"/>
    <property type="match status" value="1"/>
</dbReference>
<dbReference type="GO" id="GO:0016810">
    <property type="term" value="F:hydrolase activity, acting on carbon-nitrogen (but not peptide) bonds"/>
    <property type="evidence" value="ECO:0007669"/>
    <property type="project" value="InterPro"/>
</dbReference>
<evidence type="ECO:0000259" key="1">
    <source>
        <dbReference type="Pfam" id="PF01979"/>
    </source>
</evidence>
<dbReference type="Gene3D" id="2.30.40.10">
    <property type="entry name" value="Urease, subunit C, domain 1"/>
    <property type="match status" value="1"/>
</dbReference>
<dbReference type="Pfam" id="PF01979">
    <property type="entry name" value="Amidohydro_1"/>
    <property type="match status" value="1"/>
</dbReference>
<dbReference type="InterPro" id="IPR011059">
    <property type="entry name" value="Metal-dep_hydrolase_composite"/>
</dbReference>
<dbReference type="CDD" id="cd01299">
    <property type="entry name" value="Met_dep_hydrolase_A"/>
    <property type="match status" value="1"/>
</dbReference>
<dbReference type="SUPFAM" id="SSF51556">
    <property type="entry name" value="Metallo-dependent hydrolases"/>
    <property type="match status" value="1"/>
</dbReference>
<accession>A0A417XV07</accession>
<dbReference type="InterPro" id="IPR057744">
    <property type="entry name" value="OTAase-like"/>
</dbReference>
<dbReference type="InterPro" id="IPR051781">
    <property type="entry name" value="Metallo-dep_Hydrolase"/>
</dbReference>
<proteinExistence type="predicted"/>
<organism evidence="2 3">
    <name type="scientific">Nocardioides immobilis</name>
    <dbReference type="NCBI Taxonomy" id="2049295"/>
    <lineage>
        <taxon>Bacteria</taxon>
        <taxon>Bacillati</taxon>
        <taxon>Actinomycetota</taxon>
        <taxon>Actinomycetes</taxon>
        <taxon>Propionibacteriales</taxon>
        <taxon>Nocardioidaceae</taxon>
        <taxon>Nocardioides</taxon>
    </lineage>
</organism>
<dbReference type="EMBL" id="QXGH01000035">
    <property type="protein sequence ID" value="RHW24120.1"/>
    <property type="molecule type" value="Genomic_DNA"/>
</dbReference>
<comment type="caution">
    <text evidence="2">The sequence shown here is derived from an EMBL/GenBank/DDBJ whole genome shotgun (WGS) entry which is preliminary data.</text>
</comment>
<name>A0A417XV07_9ACTN</name>
<dbReference type="InterPro" id="IPR032466">
    <property type="entry name" value="Metal_Hydrolase"/>
</dbReference>
<gene>
    <name evidence="2" type="ORF">D0Z08_25685</name>
</gene>
<reference evidence="2 3" key="1">
    <citation type="submission" date="2018-09" db="EMBL/GenBank/DDBJ databases">
        <title>Genome sequencing of Nocardioides immobilis CCTCC AB 2017083 for comparison to Nocardioides silvaticus.</title>
        <authorList>
            <person name="Li C."/>
            <person name="Wang G."/>
        </authorList>
    </citation>
    <scope>NUCLEOTIDE SEQUENCE [LARGE SCALE GENOMIC DNA]</scope>
    <source>
        <strain evidence="2 3">CCTCC AB 2017083</strain>
    </source>
</reference>
<dbReference type="InterPro" id="IPR006680">
    <property type="entry name" value="Amidohydro-rel"/>
</dbReference>
<dbReference type="PANTHER" id="PTHR43135">
    <property type="entry name" value="ALPHA-D-RIBOSE 1-METHYLPHOSPHONATE 5-TRIPHOSPHATE DIPHOSPHATASE"/>
    <property type="match status" value="1"/>
</dbReference>
<keyword evidence="3" id="KW-1185">Reference proteome</keyword>
<protein>
    <submittedName>
        <fullName evidence="2">Amidohydrolase family protein</fullName>
    </submittedName>
</protein>
<sequence>MTTRIDSDVLIPGRGDPISQGSVVFDEKILFAGPTADAPDILGADLVRSPAVMPGMWECHGHFLGMRATGLGTYYTDSLPLRTARSVKDAEAALQAGFTSVREAGGIGVHLARAVREGTVSGPSIYAPGAILSTTGGHGDLHTIPLDWVHDLTSRSGELRVCDGVDDCIRAVREQLRLGAQVIKICASGGVLSEIDDPIHQQFRSDELRAIVETAALADRVVMAHCHGKPGIMASLEAGARTIEHGTYLDDEACAAMRELGAILVPTRYIVVQLFKAGIASGLSAENYRKLEAIASIHAEAVARAHEAGVTIAAGTDVYQSGADLPVAWGQNGAELPLLVEAGLSPSDAIAAATANAAATLGPQAPRAGVLAEGWDADVITVSGNPLHDIALLADPGNISGVWKHGTQLKQPRQDTPS</sequence>
<evidence type="ECO:0000313" key="3">
    <source>
        <dbReference type="Proteomes" id="UP000283644"/>
    </source>
</evidence>
<dbReference type="PANTHER" id="PTHR43135:SF3">
    <property type="entry name" value="ALPHA-D-RIBOSE 1-METHYLPHOSPHONATE 5-TRIPHOSPHATE DIPHOSPHATASE"/>
    <property type="match status" value="1"/>
</dbReference>
<dbReference type="OrthoDB" id="9776455at2"/>
<keyword evidence="2" id="KW-0378">Hydrolase</keyword>
<dbReference type="SUPFAM" id="SSF51338">
    <property type="entry name" value="Composite domain of metallo-dependent hydrolases"/>
    <property type="match status" value="1"/>
</dbReference>
<dbReference type="AlphaFoldDB" id="A0A417XV07"/>
<evidence type="ECO:0000313" key="2">
    <source>
        <dbReference type="EMBL" id="RHW24120.1"/>
    </source>
</evidence>